<comment type="caution">
    <text evidence="2">The sequence shown here is derived from an EMBL/GenBank/DDBJ whole genome shotgun (WGS) entry which is preliminary data.</text>
</comment>
<reference evidence="2 3" key="1">
    <citation type="journal article" date="2020" name="ISME J.">
        <title>Uncovering the hidden diversity of litter-decomposition mechanisms in mushroom-forming fungi.</title>
        <authorList>
            <person name="Floudas D."/>
            <person name="Bentzer J."/>
            <person name="Ahren D."/>
            <person name="Johansson T."/>
            <person name="Persson P."/>
            <person name="Tunlid A."/>
        </authorList>
    </citation>
    <scope>NUCLEOTIDE SEQUENCE [LARGE SCALE GENOMIC DNA]</scope>
    <source>
        <strain evidence="2 3">CBS 291.85</strain>
    </source>
</reference>
<sequence>MSMSMSTPLTLSRLPPFCLRGSSLEDTITVLLTSTSIPTSTSTPRRALALPLVPGLGSAPSTGSSADDEEGITAEQQEEFERDQERQALLPEKEEQEQEDGHQQEQEDWDDLNDFDDPLQVSGYVNENMAYMEELESAYVTAKVHCLNCFWCNTQYSLFSFYNT</sequence>
<dbReference type="AlphaFoldDB" id="A0A8H5GHE4"/>
<dbReference type="EMBL" id="JAACJM010000031">
    <property type="protein sequence ID" value="KAF5364826.1"/>
    <property type="molecule type" value="Genomic_DNA"/>
</dbReference>
<protein>
    <submittedName>
        <fullName evidence="2">Uncharacterized protein</fullName>
    </submittedName>
</protein>
<name>A0A8H5GHE4_9AGAR</name>
<gene>
    <name evidence="2" type="ORF">D9758_009325</name>
</gene>
<feature type="region of interest" description="Disordered" evidence="1">
    <location>
        <begin position="51"/>
        <end position="115"/>
    </location>
</feature>
<feature type="compositionally biased region" description="Acidic residues" evidence="1">
    <location>
        <begin position="66"/>
        <end position="82"/>
    </location>
</feature>
<evidence type="ECO:0000256" key="1">
    <source>
        <dbReference type="SAM" id="MobiDB-lite"/>
    </source>
</evidence>
<keyword evidence="3" id="KW-1185">Reference proteome</keyword>
<feature type="compositionally biased region" description="Acidic residues" evidence="1">
    <location>
        <begin position="106"/>
        <end position="115"/>
    </location>
</feature>
<accession>A0A8H5GHE4</accession>
<evidence type="ECO:0000313" key="2">
    <source>
        <dbReference type="EMBL" id="KAF5364826.1"/>
    </source>
</evidence>
<proteinExistence type="predicted"/>
<organism evidence="2 3">
    <name type="scientific">Tetrapyrgos nigripes</name>
    <dbReference type="NCBI Taxonomy" id="182062"/>
    <lineage>
        <taxon>Eukaryota</taxon>
        <taxon>Fungi</taxon>
        <taxon>Dikarya</taxon>
        <taxon>Basidiomycota</taxon>
        <taxon>Agaricomycotina</taxon>
        <taxon>Agaricomycetes</taxon>
        <taxon>Agaricomycetidae</taxon>
        <taxon>Agaricales</taxon>
        <taxon>Marasmiineae</taxon>
        <taxon>Marasmiaceae</taxon>
        <taxon>Tetrapyrgos</taxon>
    </lineage>
</organism>
<dbReference type="Proteomes" id="UP000559256">
    <property type="component" value="Unassembled WGS sequence"/>
</dbReference>
<evidence type="ECO:0000313" key="3">
    <source>
        <dbReference type="Proteomes" id="UP000559256"/>
    </source>
</evidence>